<proteinExistence type="predicted"/>
<reference evidence="2" key="1">
    <citation type="journal article" date="2023" name="Nat. Plants">
        <title>Single-cell RNA sequencing provides a high-resolution roadmap for understanding the multicellular compartmentation of specialized metabolism.</title>
        <authorList>
            <person name="Sun S."/>
            <person name="Shen X."/>
            <person name="Li Y."/>
            <person name="Li Y."/>
            <person name="Wang S."/>
            <person name="Li R."/>
            <person name="Zhang H."/>
            <person name="Shen G."/>
            <person name="Guo B."/>
            <person name="Wei J."/>
            <person name="Xu J."/>
            <person name="St-Pierre B."/>
            <person name="Chen S."/>
            <person name="Sun C."/>
        </authorList>
    </citation>
    <scope>NUCLEOTIDE SEQUENCE [LARGE SCALE GENOMIC DNA]</scope>
</reference>
<gene>
    <name evidence="1" type="ORF">M9H77_09204</name>
</gene>
<protein>
    <submittedName>
        <fullName evidence="1">Uncharacterized protein</fullName>
    </submittedName>
</protein>
<dbReference type="EMBL" id="CM044702">
    <property type="protein sequence ID" value="KAI5678254.1"/>
    <property type="molecule type" value="Genomic_DNA"/>
</dbReference>
<accession>A0ACC0C0A8</accession>
<dbReference type="Proteomes" id="UP001060085">
    <property type="component" value="Linkage Group LG02"/>
</dbReference>
<keyword evidence="2" id="KW-1185">Reference proteome</keyword>
<evidence type="ECO:0000313" key="1">
    <source>
        <dbReference type="EMBL" id="KAI5678254.1"/>
    </source>
</evidence>
<comment type="caution">
    <text evidence="1">The sequence shown here is derived from an EMBL/GenBank/DDBJ whole genome shotgun (WGS) entry which is preliminary data.</text>
</comment>
<name>A0ACC0C0A8_CATRO</name>
<sequence length="407" mass="47602">MIPSSRSRSRRKPFPFSPPSIFHRRRFPPRISADMLLDFAFRIFWRMITVTLFLAALLFSCFVLYRAAETAGFRMPTSYYSYYFHDPYAAAEVSPDASFLSDSEEYRLEKVLKDASMQDKTVILTTLNAAWAAHNSIIDLFLESFRIGEHTRKLLNHVVIIALDQKAFSRCLILHTHCFTLMTEGVDFSGEAYFMTPEYLKMMWSRINFLRSVLELGYNFVFTDADIMWFRDPFPHFYSDADFQIACDHFSGNSDDMENKPNGGFKFVRSNNRSIEFYKYWYAAREIYPGLHDQDVLNRIKNDSVVYDIGLKIRFLSSAYFGGFCEPSEDLNEVCTMHANCCFGMDSKLHDLRILLQDWKRYMSLPPRFKFASILSWRVPQNCSLDALRHNDPEVDFGPMDNDERID</sequence>
<organism evidence="1 2">
    <name type="scientific">Catharanthus roseus</name>
    <name type="common">Madagascar periwinkle</name>
    <name type="synonym">Vinca rosea</name>
    <dbReference type="NCBI Taxonomy" id="4058"/>
    <lineage>
        <taxon>Eukaryota</taxon>
        <taxon>Viridiplantae</taxon>
        <taxon>Streptophyta</taxon>
        <taxon>Embryophyta</taxon>
        <taxon>Tracheophyta</taxon>
        <taxon>Spermatophyta</taxon>
        <taxon>Magnoliopsida</taxon>
        <taxon>eudicotyledons</taxon>
        <taxon>Gunneridae</taxon>
        <taxon>Pentapetalae</taxon>
        <taxon>asterids</taxon>
        <taxon>lamiids</taxon>
        <taxon>Gentianales</taxon>
        <taxon>Apocynaceae</taxon>
        <taxon>Rauvolfioideae</taxon>
        <taxon>Vinceae</taxon>
        <taxon>Catharanthinae</taxon>
        <taxon>Catharanthus</taxon>
    </lineage>
</organism>
<evidence type="ECO:0000313" key="2">
    <source>
        <dbReference type="Proteomes" id="UP001060085"/>
    </source>
</evidence>